<dbReference type="AlphaFoldDB" id="A0A839HI77"/>
<evidence type="ECO:0000256" key="1">
    <source>
        <dbReference type="SAM" id="Coils"/>
    </source>
</evidence>
<keyword evidence="1" id="KW-0175">Coiled coil</keyword>
<sequence length="69" mass="8013">MKSRIAFYLLTAALILPGCDQLAQIQELEKQIGELKAVNQQLTEKVAQYEKEIVELQNKHKRNVETLFR</sequence>
<organism evidence="2 3">
    <name type="scientific">Thiospirillum jenense</name>
    <dbReference type="NCBI Taxonomy" id="1653858"/>
    <lineage>
        <taxon>Bacteria</taxon>
        <taxon>Pseudomonadati</taxon>
        <taxon>Pseudomonadota</taxon>
        <taxon>Gammaproteobacteria</taxon>
        <taxon>Chromatiales</taxon>
        <taxon>Chromatiaceae</taxon>
        <taxon>Thiospirillum</taxon>
    </lineage>
</organism>
<feature type="coiled-coil region" evidence="1">
    <location>
        <begin position="25"/>
        <end position="66"/>
    </location>
</feature>
<dbReference type="EMBL" id="JABVCQ010000022">
    <property type="protein sequence ID" value="MBB1126617.1"/>
    <property type="molecule type" value="Genomic_DNA"/>
</dbReference>
<reference evidence="2 3" key="1">
    <citation type="journal article" date="2020" name="Arch. Microbiol.">
        <title>The genome sequence of the giant phototrophic gammaproteobacterium Thiospirillum jenense gives insight into its physiological properties and phylogenetic relationships.</title>
        <authorList>
            <person name="Imhoff J.F."/>
            <person name="Meyer T.E."/>
            <person name="Kyndt J.A."/>
        </authorList>
    </citation>
    <scope>NUCLEOTIDE SEQUENCE [LARGE SCALE GENOMIC DNA]</scope>
    <source>
        <strain evidence="2 3">DSM 216</strain>
    </source>
</reference>
<name>A0A839HI77_9GAMM</name>
<keyword evidence="3" id="KW-1185">Reference proteome</keyword>
<evidence type="ECO:0000313" key="3">
    <source>
        <dbReference type="Proteomes" id="UP000548632"/>
    </source>
</evidence>
<accession>A0A839HI77</accession>
<dbReference type="RefSeq" id="WP_182584244.1">
    <property type="nucleotide sequence ID" value="NZ_JABVCQ010000022.1"/>
</dbReference>
<gene>
    <name evidence="2" type="ORF">HUK38_10305</name>
</gene>
<proteinExistence type="predicted"/>
<protein>
    <submittedName>
        <fullName evidence="2">Uncharacterized protein</fullName>
    </submittedName>
</protein>
<comment type="caution">
    <text evidence="2">The sequence shown here is derived from an EMBL/GenBank/DDBJ whole genome shotgun (WGS) entry which is preliminary data.</text>
</comment>
<dbReference type="Proteomes" id="UP000548632">
    <property type="component" value="Unassembled WGS sequence"/>
</dbReference>
<evidence type="ECO:0000313" key="2">
    <source>
        <dbReference type="EMBL" id="MBB1126617.1"/>
    </source>
</evidence>